<organism evidence="1 2">
    <name type="scientific">Robertmurraya beringensis</name>
    <dbReference type="NCBI Taxonomy" id="641660"/>
    <lineage>
        <taxon>Bacteria</taxon>
        <taxon>Bacillati</taxon>
        <taxon>Bacillota</taxon>
        <taxon>Bacilli</taxon>
        <taxon>Bacillales</taxon>
        <taxon>Bacillaceae</taxon>
        <taxon>Robertmurraya</taxon>
    </lineage>
</organism>
<keyword evidence="2" id="KW-1185">Reference proteome</keyword>
<proteinExistence type="predicted"/>
<protein>
    <submittedName>
        <fullName evidence="1">Uncharacterized protein</fullName>
    </submittedName>
</protein>
<reference evidence="1 2" key="1">
    <citation type="submission" date="2024-09" db="EMBL/GenBank/DDBJ databases">
        <authorList>
            <person name="Sun Q."/>
            <person name="Mori K."/>
        </authorList>
    </citation>
    <scope>NUCLEOTIDE SEQUENCE [LARGE SCALE GENOMIC DNA]</scope>
    <source>
        <strain evidence="1 2">CGMCC 1.9126</strain>
    </source>
</reference>
<evidence type="ECO:0000313" key="2">
    <source>
        <dbReference type="Proteomes" id="UP001589738"/>
    </source>
</evidence>
<dbReference type="Proteomes" id="UP001589738">
    <property type="component" value="Unassembled WGS sequence"/>
</dbReference>
<sequence length="158" mass="18465">MDYINPLFNNIEIANEKKPPTPSQSKKKFSKRALRSDKCHNCKFPVSPVIQMKLKSYRAEAARIYKSQRKEPLSQTKFNTELLRYGLNNEHILSWQHDYKDTKVYMHTNLLETEYIEIGGPHGLAIRKNLSERKIVYQVMLSVIKWLEGGGTIEKILQ</sequence>
<evidence type="ECO:0000313" key="1">
    <source>
        <dbReference type="EMBL" id="MFC0476805.1"/>
    </source>
</evidence>
<comment type="caution">
    <text evidence="1">The sequence shown here is derived from an EMBL/GenBank/DDBJ whole genome shotgun (WGS) entry which is preliminary data.</text>
</comment>
<gene>
    <name evidence="1" type="ORF">ACFFHF_16505</name>
</gene>
<accession>A0ABV6KU04</accession>
<name>A0ABV6KU04_9BACI</name>
<dbReference type="RefSeq" id="WP_160548466.1">
    <property type="nucleotide sequence ID" value="NZ_JBHLUU010000112.1"/>
</dbReference>
<dbReference type="EMBL" id="JBHLUU010000112">
    <property type="protein sequence ID" value="MFC0476805.1"/>
    <property type="molecule type" value="Genomic_DNA"/>
</dbReference>